<dbReference type="eggNOG" id="arCOG05077">
    <property type="taxonomic scope" value="Archaea"/>
</dbReference>
<dbReference type="OrthoDB" id="64141at2157"/>
<organism evidence="1 2">
    <name type="scientific">Methanococcus aeolicus (strain ATCC BAA-1280 / DSM 17508 / OCM 812 / Nankai-3)</name>
    <dbReference type="NCBI Taxonomy" id="419665"/>
    <lineage>
        <taxon>Archaea</taxon>
        <taxon>Methanobacteriati</taxon>
        <taxon>Methanobacteriota</taxon>
        <taxon>Methanomada group</taxon>
        <taxon>Methanococci</taxon>
        <taxon>Methanococcales</taxon>
        <taxon>Methanococcaceae</taxon>
        <taxon>Methanococcus</taxon>
    </lineage>
</organism>
<dbReference type="GeneID" id="5327260"/>
<dbReference type="HOGENOM" id="CLU_2519835_0_0_2"/>
<accession>A6UX25</accession>
<reference evidence="1" key="1">
    <citation type="submission" date="2007-06" db="EMBL/GenBank/DDBJ databases">
        <title>Complete sequence of Methanococcus aeolicus Nankai-3.</title>
        <authorList>
            <consortium name="US DOE Joint Genome Institute"/>
            <person name="Copeland A."/>
            <person name="Lucas S."/>
            <person name="Lapidus A."/>
            <person name="Barry K."/>
            <person name="Glavina del Rio T."/>
            <person name="Dalin E."/>
            <person name="Tice H."/>
            <person name="Pitluck S."/>
            <person name="Chain P."/>
            <person name="Malfatti S."/>
            <person name="Shin M."/>
            <person name="Vergez L."/>
            <person name="Schmutz J."/>
            <person name="Larimer F."/>
            <person name="Land M."/>
            <person name="Hauser L."/>
            <person name="Kyrpides N."/>
            <person name="Lykidis A."/>
            <person name="Sieprawska-Lupa M."/>
            <person name="Whitman W.B."/>
            <person name="Richardson P."/>
        </authorList>
    </citation>
    <scope>NUCLEOTIDE SEQUENCE [LARGE SCALE GENOMIC DNA]</scope>
    <source>
        <strain evidence="1">Nankai-3</strain>
    </source>
</reference>
<keyword evidence="2" id="KW-1185">Reference proteome</keyword>
<gene>
    <name evidence="1" type="ordered locus">Maeo_1471</name>
</gene>
<protein>
    <submittedName>
        <fullName evidence="1">Uncharacterized protein</fullName>
    </submittedName>
</protein>
<dbReference type="Proteomes" id="UP000001106">
    <property type="component" value="Chromosome"/>
</dbReference>
<evidence type="ECO:0000313" key="1">
    <source>
        <dbReference type="EMBL" id="ABR57047.1"/>
    </source>
</evidence>
<evidence type="ECO:0000313" key="2">
    <source>
        <dbReference type="Proteomes" id="UP000001106"/>
    </source>
</evidence>
<name>A6UX25_META3</name>
<proteinExistence type="predicted"/>
<dbReference type="EMBL" id="CP000743">
    <property type="protein sequence ID" value="ABR57047.1"/>
    <property type="molecule type" value="Genomic_DNA"/>
</dbReference>
<dbReference type="KEGG" id="mae:Maeo_1471"/>
<dbReference type="RefSeq" id="WP_011974179.1">
    <property type="nucleotide sequence ID" value="NC_009635.1"/>
</dbReference>
<sequence length="80" mass="9007">MVSENIKSFVEEINNQVKNEGKYIELLSTVEYLINLVEPDKREQFKNALNNAENMDDVNEVLGALKLQLGAQGAKKLLSI</sequence>
<dbReference type="AlphaFoldDB" id="A6UX25"/>